<evidence type="ECO:0000313" key="3">
    <source>
        <dbReference type="EMBL" id="MBB6068823.1"/>
    </source>
</evidence>
<evidence type="ECO:0000256" key="2">
    <source>
        <dbReference type="SAM" id="SignalP"/>
    </source>
</evidence>
<feature type="transmembrane region" description="Helical" evidence="1">
    <location>
        <begin position="26"/>
        <end position="44"/>
    </location>
</feature>
<keyword evidence="4" id="KW-1185">Reference proteome</keyword>
<comment type="caution">
    <text evidence="3">The sequence shown here is derived from an EMBL/GenBank/DDBJ whole genome shotgun (WGS) entry which is preliminary data.</text>
</comment>
<accession>A0A841GUR9</accession>
<proteinExistence type="predicted"/>
<organism evidence="3 4">
    <name type="scientific">Longimicrobium terrae</name>
    <dbReference type="NCBI Taxonomy" id="1639882"/>
    <lineage>
        <taxon>Bacteria</taxon>
        <taxon>Pseudomonadati</taxon>
        <taxon>Gemmatimonadota</taxon>
        <taxon>Longimicrobiia</taxon>
        <taxon>Longimicrobiales</taxon>
        <taxon>Longimicrobiaceae</taxon>
        <taxon>Longimicrobium</taxon>
    </lineage>
</organism>
<evidence type="ECO:0000256" key="1">
    <source>
        <dbReference type="SAM" id="Phobius"/>
    </source>
</evidence>
<feature type="chain" id="PRO_5032772064" evidence="2">
    <location>
        <begin position="22"/>
        <end position="80"/>
    </location>
</feature>
<dbReference type="AlphaFoldDB" id="A0A841GUR9"/>
<keyword evidence="2" id="KW-0732">Signal</keyword>
<dbReference type="EMBL" id="JACHIA010000001">
    <property type="protein sequence ID" value="MBB6068823.1"/>
    <property type="molecule type" value="Genomic_DNA"/>
</dbReference>
<gene>
    <name evidence="3" type="ORF">HNQ61_000434</name>
</gene>
<evidence type="ECO:0000313" key="4">
    <source>
        <dbReference type="Proteomes" id="UP000582837"/>
    </source>
</evidence>
<feature type="signal peptide" evidence="2">
    <location>
        <begin position="1"/>
        <end position="21"/>
    </location>
</feature>
<sequence>MRPTAFVVCLFVMAAACVVIAAADGSWGWLIGAAAFLAVGMLARGKLRKEREVGLAPARFGFVGVSMLVMLAAILFIIFI</sequence>
<feature type="transmembrane region" description="Helical" evidence="1">
    <location>
        <begin position="56"/>
        <end position="79"/>
    </location>
</feature>
<reference evidence="3 4" key="1">
    <citation type="submission" date="2020-08" db="EMBL/GenBank/DDBJ databases">
        <title>Genomic Encyclopedia of Type Strains, Phase IV (KMG-IV): sequencing the most valuable type-strain genomes for metagenomic binning, comparative biology and taxonomic classification.</title>
        <authorList>
            <person name="Goeker M."/>
        </authorList>
    </citation>
    <scope>NUCLEOTIDE SEQUENCE [LARGE SCALE GENOMIC DNA]</scope>
    <source>
        <strain evidence="3 4">DSM 29007</strain>
    </source>
</reference>
<dbReference type="Proteomes" id="UP000582837">
    <property type="component" value="Unassembled WGS sequence"/>
</dbReference>
<keyword evidence="1" id="KW-0812">Transmembrane</keyword>
<name>A0A841GUR9_9BACT</name>
<dbReference type="RefSeq" id="WP_170031233.1">
    <property type="nucleotide sequence ID" value="NZ_JABDTL010000001.1"/>
</dbReference>
<keyword evidence="1" id="KW-1133">Transmembrane helix</keyword>
<keyword evidence="1" id="KW-0472">Membrane</keyword>
<protein>
    <submittedName>
        <fullName evidence="3">Uncharacterized protein</fullName>
    </submittedName>
</protein>
<dbReference type="PROSITE" id="PS51257">
    <property type="entry name" value="PROKAR_LIPOPROTEIN"/>
    <property type="match status" value="1"/>
</dbReference>